<reference evidence="3 4" key="1">
    <citation type="submission" date="2018-03" db="EMBL/GenBank/DDBJ databases">
        <title>Genomic Encyclopedia of Archaeal and Bacterial Type Strains, Phase II (KMG-II): from individual species to whole genera.</title>
        <authorList>
            <person name="Goeker M."/>
        </authorList>
    </citation>
    <scope>NUCLEOTIDE SEQUENCE [LARGE SCALE GENOMIC DNA]</scope>
    <source>
        <strain evidence="3 4">DSM 45211</strain>
    </source>
</reference>
<evidence type="ECO:0000313" key="3">
    <source>
        <dbReference type="EMBL" id="PSL03684.1"/>
    </source>
</evidence>
<dbReference type="NCBIfam" id="TIGR03620">
    <property type="entry name" value="F420_MSMEG_4141"/>
    <property type="match status" value="1"/>
</dbReference>
<feature type="domain" description="Luciferase-like" evidence="2">
    <location>
        <begin position="22"/>
        <end position="262"/>
    </location>
</feature>
<dbReference type="Pfam" id="PF00296">
    <property type="entry name" value="Bac_luciferase"/>
    <property type="match status" value="1"/>
</dbReference>
<gene>
    <name evidence="3" type="ORF">CLV30_107165</name>
</gene>
<comment type="caution">
    <text evidence="3">The sequence shown here is derived from an EMBL/GenBank/DDBJ whole genome shotgun (WGS) entry which is preliminary data.</text>
</comment>
<evidence type="ECO:0000259" key="2">
    <source>
        <dbReference type="Pfam" id="PF00296"/>
    </source>
</evidence>
<dbReference type="AlphaFoldDB" id="A0A2P8E2H6"/>
<organism evidence="3 4">
    <name type="scientific">Haloactinopolyspora alba</name>
    <dbReference type="NCBI Taxonomy" id="648780"/>
    <lineage>
        <taxon>Bacteria</taxon>
        <taxon>Bacillati</taxon>
        <taxon>Actinomycetota</taxon>
        <taxon>Actinomycetes</taxon>
        <taxon>Jiangellales</taxon>
        <taxon>Jiangellaceae</taxon>
        <taxon>Haloactinopolyspora</taxon>
    </lineage>
</organism>
<dbReference type="InterPro" id="IPR011251">
    <property type="entry name" value="Luciferase-like_dom"/>
</dbReference>
<dbReference type="InterPro" id="IPR036661">
    <property type="entry name" value="Luciferase-like_sf"/>
</dbReference>
<dbReference type="SUPFAM" id="SSF51679">
    <property type="entry name" value="Bacterial luciferase-like"/>
    <property type="match status" value="1"/>
</dbReference>
<sequence>MTVDVGHSGVWVGPGGWPDDGAAGDEAAAELEELGYRTVWFGGSPGDLRRPERTLSATSRLVAATGIVNVWGDDPADVAAAFHRVNDAYPDRLLLGVGAGHATFVEQAGGTYRRPYSKVAEYLYGLDAAVRPVPAPARAVAALGPRTVALAGERSAGAHPYLVNPEHTATAREILGAGPLLAPEQKVVLETDRDRARAIATPALEFYLGLRNYVANLRRLGFTEDDVSGGGSERLFEALIAWGDEDSVVRRVREHRDAGADHVCVQVLTGRTGPDSLPHEQWRRLAPALT</sequence>
<dbReference type="OrthoDB" id="4760590at2"/>
<dbReference type="Proteomes" id="UP000243528">
    <property type="component" value="Unassembled WGS sequence"/>
</dbReference>
<protein>
    <submittedName>
        <fullName evidence="3">Putative F420-dependent oxidoreductase</fullName>
    </submittedName>
</protein>
<dbReference type="EMBL" id="PYGE01000007">
    <property type="protein sequence ID" value="PSL03684.1"/>
    <property type="molecule type" value="Genomic_DNA"/>
</dbReference>
<dbReference type="PANTHER" id="PTHR43244">
    <property type="match status" value="1"/>
</dbReference>
<dbReference type="InterPro" id="IPR050564">
    <property type="entry name" value="F420-G6PD/mer"/>
</dbReference>
<dbReference type="PANTHER" id="PTHR43244:SF1">
    <property type="entry name" value="5,10-METHYLENETETRAHYDROMETHANOPTERIN REDUCTASE"/>
    <property type="match status" value="1"/>
</dbReference>
<proteinExistence type="predicted"/>
<dbReference type="InterPro" id="IPR019922">
    <property type="entry name" value="Lucif-like_OxRdatse_MSMEG_4141"/>
</dbReference>
<name>A0A2P8E2H6_9ACTN</name>
<keyword evidence="1" id="KW-0560">Oxidoreductase</keyword>
<keyword evidence="4" id="KW-1185">Reference proteome</keyword>
<evidence type="ECO:0000256" key="1">
    <source>
        <dbReference type="ARBA" id="ARBA00023002"/>
    </source>
</evidence>
<accession>A0A2P8E2H6</accession>
<evidence type="ECO:0000313" key="4">
    <source>
        <dbReference type="Proteomes" id="UP000243528"/>
    </source>
</evidence>
<dbReference type="GO" id="GO:0016705">
    <property type="term" value="F:oxidoreductase activity, acting on paired donors, with incorporation or reduction of molecular oxygen"/>
    <property type="evidence" value="ECO:0007669"/>
    <property type="project" value="InterPro"/>
</dbReference>
<dbReference type="Gene3D" id="3.20.20.30">
    <property type="entry name" value="Luciferase-like domain"/>
    <property type="match status" value="1"/>
</dbReference>